<evidence type="ECO:0000313" key="3">
    <source>
        <dbReference type="Proteomes" id="UP000267096"/>
    </source>
</evidence>
<reference evidence="2 3" key="2">
    <citation type="submission" date="2018-11" db="EMBL/GenBank/DDBJ databases">
        <authorList>
            <consortium name="Pathogen Informatics"/>
        </authorList>
    </citation>
    <scope>NUCLEOTIDE SEQUENCE [LARGE SCALE GENOMIC DNA]</scope>
</reference>
<accession>A0A0M3JCQ6</accession>
<organism evidence="4">
    <name type="scientific">Anisakis simplex</name>
    <name type="common">Herring worm</name>
    <dbReference type="NCBI Taxonomy" id="6269"/>
    <lineage>
        <taxon>Eukaryota</taxon>
        <taxon>Metazoa</taxon>
        <taxon>Ecdysozoa</taxon>
        <taxon>Nematoda</taxon>
        <taxon>Chromadorea</taxon>
        <taxon>Rhabditida</taxon>
        <taxon>Spirurina</taxon>
        <taxon>Ascaridomorpha</taxon>
        <taxon>Ascaridoidea</taxon>
        <taxon>Anisakidae</taxon>
        <taxon>Anisakis</taxon>
        <taxon>Anisakis simplex complex</taxon>
    </lineage>
</organism>
<feature type="compositionally biased region" description="Polar residues" evidence="1">
    <location>
        <begin position="161"/>
        <end position="174"/>
    </location>
</feature>
<evidence type="ECO:0000256" key="1">
    <source>
        <dbReference type="SAM" id="MobiDB-lite"/>
    </source>
</evidence>
<dbReference type="WBParaSite" id="ASIM_0000538901-mRNA-1">
    <property type="protein sequence ID" value="ASIM_0000538901-mRNA-1"/>
    <property type="gene ID" value="ASIM_0000538901"/>
</dbReference>
<dbReference type="EMBL" id="UYRR01009870">
    <property type="protein sequence ID" value="VDK25138.1"/>
    <property type="molecule type" value="Genomic_DNA"/>
</dbReference>
<evidence type="ECO:0000313" key="4">
    <source>
        <dbReference type="WBParaSite" id="ASIM_0000538901-mRNA-1"/>
    </source>
</evidence>
<feature type="region of interest" description="Disordered" evidence="1">
    <location>
        <begin position="1"/>
        <end position="221"/>
    </location>
</feature>
<name>A0A0M3JCQ6_ANISI</name>
<sequence length="255" mass="28774">MAKKKATVRFADDEDVRQNQRSTQRNRKLSVSAPQRAFSASELSEDERMILQSRRSSTRIPGTPSLIARTPQPLLPESERFSSNLRQRPSIDRFQVAVISRTPPPSTSLNSRRRQRAQSKSDETTPNYDRSQQKPPDLTNDSNLQTIMKSGSLEPEPLLNPMNSTNSKTRNNGPKTLANDPSLRANDEMSDNKISSVHATRSSLSPLSPLPATYKSKQQQDFDTESAVVELTKQQPNNQSQVDYEVLFLSMRIEF</sequence>
<evidence type="ECO:0000313" key="2">
    <source>
        <dbReference type="EMBL" id="VDK25138.1"/>
    </source>
</evidence>
<reference evidence="4" key="1">
    <citation type="submission" date="2017-02" db="UniProtKB">
        <authorList>
            <consortium name="WormBaseParasite"/>
        </authorList>
    </citation>
    <scope>IDENTIFICATION</scope>
</reference>
<gene>
    <name evidence="2" type="ORF">ASIM_LOCUS5190</name>
</gene>
<protein>
    <submittedName>
        <fullName evidence="2 4">Uncharacterized protein</fullName>
    </submittedName>
</protein>
<proteinExistence type="predicted"/>
<keyword evidence="3" id="KW-1185">Reference proteome</keyword>
<dbReference type="Proteomes" id="UP000267096">
    <property type="component" value="Unassembled WGS sequence"/>
</dbReference>
<dbReference type="AlphaFoldDB" id="A0A0M3JCQ6"/>
<feature type="compositionally biased region" description="Low complexity" evidence="1">
    <location>
        <begin position="202"/>
        <end position="211"/>
    </location>
</feature>
<feature type="compositionally biased region" description="Polar residues" evidence="1">
    <location>
        <begin position="124"/>
        <end position="149"/>
    </location>
</feature>
<feature type="compositionally biased region" description="Polar residues" evidence="1">
    <location>
        <begin position="192"/>
        <end position="201"/>
    </location>
</feature>